<dbReference type="Proteomes" id="UP000289738">
    <property type="component" value="Chromosome A03"/>
</dbReference>
<name>A0A445DQN3_ARAHY</name>
<organism evidence="2 3">
    <name type="scientific">Arachis hypogaea</name>
    <name type="common">Peanut</name>
    <dbReference type="NCBI Taxonomy" id="3818"/>
    <lineage>
        <taxon>Eukaryota</taxon>
        <taxon>Viridiplantae</taxon>
        <taxon>Streptophyta</taxon>
        <taxon>Embryophyta</taxon>
        <taxon>Tracheophyta</taxon>
        <taxon>Spermatophyta</taxon>
        <taxon>Magnoliopsida</taxon>
        <taxon>eudicotyledons</taxon>
        <taxon>Gunneridae</taxon>
        <taxon>Pentapetalae</taxon>
        <taxon>rosids</taxon>
        <taxon>fabids</taxon>
        <taxon>Fabales</taxon>
        <taxon>Fabaceae</taxon>
        <taxon>Papilionoideae</taxon>
        <taxon>50 kb inversion clade</taxon>
        <taxon>dalbergioids sensu lato</taxon>
        <taxon>Dalbergieae</taxon>
        <taxon>Pterocarpus clade</taxon>
        <taxon>Arachis</taxon>
    </lineage>
</organism>
<evidence type="ECO:0008006" key="4">
    <source>
        <dbReference type="Google" id="ProtNLM"/>
    </source>
</evidence>
<comment type="caution">
    <text evidence="2">The sequence shown here is derived from an EMBL/GenBank/DDBJ whole genome shotgun (WGS) entry which is preliminary data.</text>
</comment>
<proteinExistence type="predicted"/>
<feature type="chain" id="PRO_5019035916" description="Secreted protein" evidence="1">
    <location>
        <begin position="19"/>
        <end position="75"/>
    </location>
</feature>
<evidence type="ECO:0000256" key="1">
    <source>
        <dbReference type="SAM" id="SignalP"/>
    </source>
</evidence>
<dbReference type="AlphaFoldDB" id="A0A445DQN3"/>
<dbReference type="EMBL" id="SDMP01000003">
    <property type="protein sequence ID" value="RYR65480.1"/>
    <property type="molecule type" value="Genomic_DNA"/>
</dbReference>
<gene>
    <name evidence="2" type="ORF">Ahy_A03g011410</name>
</gene>
<reference evidence="2 3" key="1">
    <citation type="submission" date="2019-01" db="EMBL/GenBank/DDBJ databases">
        <title>Sequencing of cultivated peanut Arachis hypogaea provides insights into genome evolution and oil improvement.</title>
        <authorList>
            <person name="Chen X."/>
        </authorList>
    </citation>
    <scope>NUCLEOTIDE SEQUENCE [LARGE SCALE GENOMIC DNA]</scope>
    <source>
        <strain evidence="3">cv. Fuhuasheng</strain>
        <tissue evidence="2">Leaves</tissue>
    </source>
</reference>
<keyword evidence="3" id="KW-1185">Reference proteome</keyword>
<evidence type="ECO:0000313" key="2">
    <source>
        <dbReference type="EMBL" id="RYR65480.1"/>
    </source>
</evidence>
<sequence>MEAGGILKLWVMFRFIAAACFTKSVEPCATQIPTVTEVSQMGITLRRSFVSSTLVTVANLHGFSFSSILVKKPIH</sequence>
<protein>
    <recommendedName>
        <fullName evidence="4">Secreted protein</fullName>
    </recommendedName>
</protein>
<feature type="signal peptide" evidence="1">
    <location>
        <begin position="1"/>
        <end position="18"/>
    </location>
</feature>
<keyword evidence="1" id="KW-0732">Signal</keyword>
<evidence type="ECO:0000313" key="3">
    <source>
        <dbReference type="Proteomes" id="UP000289738"/>
    </source>
</evidence>
<accession>A0A445DQN3</accession>